<dbReference type="PANTHER" id="PTHR43943:SF2">
    <property type="entry name" value="DEHYDROGENASE_REDUCTASE 4"/>
    <property type="match status" value="1"/>
</dbReference>
<dbReference type="PROSITE" id="PS00061">
    <property type="entry name" value="ADH_SHORT"/>
    <property type="match status" value="1"/>
</dbReference>
<dbReference type="Pfam" id="PF13561">
    <property type="entry name" value="adh_short_C2"/>
    <property type="match status" value="1"/>
</dbReference>
<dbReference type="GO" id="GO:0016616">
    <property type="term" value="F:oxidoreductase activity, acting on the CH-OH group of donors, NAD or NADP as acceptor"/>
    <property type="evidence" value="ECO:0007669"/>
    <property type="project" value="UniProtKB-ARBA"/>
</dbReference>
<dbReference type="PANTHER" id="PTHR43943">
    <property type="entry name" value="DEHYDROGENASE/REDUCTASE (SDR FAMILY) MEMBER 4"/>
    <property type="match status" value="1"/>
</dbReference>
<protein>
    <recommendedName>
        <fullName evidence="5">Tropinone reductase-like 3</fullName>
    </recommendedName>
</protein>
<dbReference type="InterPro" id="IPR036291">
    <property type="entry name" value="NAD(P)-bd_dom_sf"/>
</dbReference>
<dbReference type="AlphaFoldDB" id="A0ABD3S8K0"/>
<dbReference type="SUPFAM" id="SSF51735">
    <property type="entry name" value="NAD(P)-binding Rossmann-fold domains"/>
    <property type="match status" value="1"/>
</dbReference>
<evidence type="ECO:0000256" key="1">
    <source>
        <dbReference type="ARBA" id="ARBA00006484"/>
    </source>
</evidence>
<dbReference type="EMBL" id="JBJXBP010000007">
    <property type="protein sequence ID" value="KAL3820782.1"/>
    <property type="molecule type" value="Genomic_DNA"/>
</dbReference>
<dbReference type="PRINTS" id="PR00081">
    <property type="entry name" value="GDHRDH"/>
</dbReference>
<accession>A0ABD3S8K0</accession>
<reference evidence="3 4" key="1">
    <citation type="submission" date="2024-12" db="EMBL/GenBank/DDBJ databases">
        <title>The unique morphological basis and parallel evolutionary history of personate flowers in Penstemon.</title>
        <authorList>
            <person name="Depatie T.H."/>
            <person name="Wessinger C.A."/>
        </authorList>
    </citation>
    <scope>NUCLEOTIDE SEQUENCE [LARGE SCALE GENOMIC DNA]</scope>
    <source>
        <strain evidence="3">WTNN_2</strain>
        <tissue evidence="3">Leaf</tissue>
    </source>
</reference>
<dbReference type="InterPro" id="IPR002347">
    <property type="entry name" value="SDR_fam"/>
</dbReference>
<evidence type="ECO:0008006" key="5">
    <source>
        <dbReference type="Google" id="ProtNLM"/>
    </source>
</evidence>
<proteinExistence type="inferred from homology"/>
<comment type="caution">
    <text evidence="3">The sequence shown here is derived from an EMBL/GenBank/DDBJ whole genome shotgun (WGS) entry which is preliminary data.</text>
</comment>
<organism evidence="3 4">
    <name type="scientific">Penstemon smallii</name>
    <dbReference type="NCBI Taxonomy" id="265156"/>
    <lineage>
        <taxon>Eukaryota</taxon>
        <taxon>Viridiplantae</taxon>
        <taxon>Streptophyta</taxon>
        <taxon>Embryophyta</taxon>
        <taxon>Tracheophyta</taxon>
        <taxon>Spermatophyta</taxon>
        <taxon>Magnoliopsida</taxon>
        <taxon>eudicotyledons</taxon>
        <taxon>Gunneridae</taxon>
        <taxon>Pentapetalae</taxon>
        <taxon>asterids</taxon>
        <taxon>lamiids</taxon>
        <taxon>Lamiales</taxon>
        <taxon>Plantaginaceae</taxon>
        <taxon>Cheloneae</taxon>
        <taxon>Penstemon</taxon>
    </lineage>
</organism>
<dbReference type="InterPro" id="IPR020904">
    <property type="entry name" value="Sc_DH/Rdtase_CS"/>
</dbReference>
<evidence type="ECO:0000313" key="3">
    <source>
        <dbReference type="EMBL" id="KAL3820782.1"/>
    </source>
</evidence>
<gene>
    <name evidence="3" type="ORF">ACJIZ3_006687</name>
</gene>
<evidence type="ECO:0000256" key="2">
    <source>
        <dbReference type="RuleBase" id="RU000363"/>
    </source>
</evidence>
<dbReference type="Proteomes" id="UP001634393">
    <property type="component" value="Unassembled WGS sequence"/>
</dbReference>
<comment type="similarity">
    <text evidence="1 2">Belongs to the short-chain dehydrogenases/reductases (SDR) family.</text>
</comment>
<dbReference type="FunFam" id="3.40.50.720:FF:000084">
    <property type="entry name" value="Short-chain dehydrogenase reductase"/>
    <property type="match status" value="1"/>
</dbReference>
<dbReference type="Gene3D" id="3.40.50.720">
    <property type="entry name" value="NAD(P)-binding Rossmann-like Domain"/>
    <property type="match status" value="1"/>
</dbReference>
<dbReference type="PRINTS" id="PR00080">
    <property type="entry name" value="SDRFAMILY"/>
</dbReference>
<evidence type="ECO:0000313" key="4">
    <source>
        <dbReference type="Proteomes" id="UP001634393"/>
    </source>
</evidence>
<sequence>MDKNLGKRFEGKVAIVTASTQGIGFSIAERLGLEGAAVVISSRRQKNVDEAVEKLKGKGIEVLGLVCHVSNAQHRKDLIENTVQVHLTDHFKLDLEFDPWNLLFRLQKYGKIDVIVSNAAANPAVDGILETKESVLDKLWDINVKTSILLLQDAAPHLQKGSSVVFISSIAGYQPPQGLAMYGVTKTALLGLTKALAAEMAPNTRVNCVAPGFVPTHFASFLTTNDSIRKDLEAKTLLNRLGTTQDMAAATAYLASDDASYVTGETIVVAGGMPSRL</sequence>
<dbReference type="Pfam" id="PF00106">
    <property type="entry name" value="adh_short"/>
    <property type="match status" value="1"/>
</dbReference>
<name>A0ABD3S8K0_9LAMI</name>
<keyword evidence="4" id="KW-1185">Reference proteome</keyword>